<evidence type="ECO:0000256" key="1">
    <source>
        <dbReference type="SAM" id="MobiDB-lite"/>
    </source>
</evidence>
<evidence type="ECO:0000313" key="3">
    <source>
        <dbReference type="Proteomes" id="UP000230750"/>
    </source>
</evidence>
<comment type="caution">
    <text evidence="2">The sequence shown here is derived from an EMBL/GenBank/DDBJ whole genome shotgun (WGS) entry which is preliminary data.</text>
</comment>
<name>A0A2G8JGL2_STIJA</name>
<dbReference type="Proteomes" id="UP000230750">
    <property type="component" value="Unassembled WGS sequence"/>
</dbReference>
<gene>
    <name evidence="2" type="ORF">BSL78_28296</name>
</gene>
<keyword evidence="3" id="KW-1185">Reference proteome</keyword>
<evidence type="ECO:0000313" key="2">
    <source>
        <dbReference type="EMBL" id="PIK34891.1"/>
    </source>
</evidence>
<feature type="non-terminal residue" evidence="2">
    <location>
        <position position="1"/>
    </location>
</feature>
<sequence>VLYNGLSQSSSSIRSTPQIKGKTSPFGPRPKSARVISKTKQPWTSGKLQASTPRSSHTESGNSFDYPAGNQSKPGTKVQNIDGSCLESREQTAASSSLKDDDKDDDDGNCVLCQTGVIHGKGSTPAWSRTQRRNSNPARLWSGKKGQTLKRGTEDGGPEGKTDTTGEMREESTESKVSKEVKQMVLQQYHLRIFGKTIISHIL</sequence>
<feature type="compositionally biased region" description="Polar residues" evidence="1">
    <location>
        <begin position="125"/>
        <end position="137"/>
    </location>
</feature>
<reference evidence="2 3" key="1">
    <citation type="journal article" date="2017" name="PLoS Biol.">
        <title>The sea cucumber genome provides insights into morphological evolution and visceral regeneration.</title>
        <authorList>
            <person name="Zhang X."/>
            <person name="Sun L."/>
            <person name="Yuan J."/>
            <person name="Sun Y."/>
            <person name="Gao Y."/>
            <person name="Zhang L."/>
            <person name="Li S."/>
            <person name="Dai H."/>
            <person name="Hamel J.F."/>
            <person name="Liu C."/>
            <person name="Yu Y."/>
            <person name="Liu S."/>
            <person name="Lin W."/>
            <person name="Guo K."/>
            <person name="Jin S."/>
            <person name="Xu P."/>
            <person name="Storey K.B."/>
            <person name="Huan P."/>
            <person name="Zhang T."/>
            <person name="Zhou Y."/>
            <person name="Zhang J."/>
            <person name="Lin C."/>
            <person name="Li X."/>
            <person name="Xing L."/>
            <person name="Huo D."/>
            <person name="Sun M."/>
            <person name="Wang L."/>
            <person name="Mercier A."/>
            <person name="Li F."/>
            <person name="Yang H."/>
            <person name="Xiang J."/>
        </authorList>
    </citation>
    <scope>NUCLEOTIDE SEQUENCE [LARGE SCALE GENOMIC DNA]</scope>
    <source>
        <strain evidence="2">Shaxun</strain>
        <tissue evidence="2">Muscle</tissue>
    </source>
</reference>
<dbReference type="AlphaFoldDB" id="A0A2G8JGL2"/>
<feature type="compositionally biased region" description="Basic and acidic residues" evidence="1">
    <location>
        <begin position="151"/>
        <end position="176"/>
    </location>
</feature>
<dbReference type="EMBL" id="MRZV01002048">
    <property type="protein sequence ID" value="PIK34891.1"/>
    <property type="molecule type" value="Genomic_DNA"/>
</dbReference>
<accession>A0A2G8JGL2</accession>
<organism evidence="2 3">
    <name type="scientific">Stichopus japonicus</name>
    <name type="common">Sea cucumber</name>
    <dbReference type="NCBI Taxonomy" id="307972"/>
    <lineage>
        <taxon>Eukaryota</taxon>
        <taxon>Metazoa</taxon>
        <taxon>Echinodermata</taxon>
        <taxon>Eleutherozoa</taxon>
        <taxon>Echinozoa</taxon>
        <taxon>Holothuroidea</taxon>
        <taxon>Aspidochirotacea</taxon>
        <taxon>Aspidochirotida</taxon>
        <taxon>Stichopodidae</taxon>
        <taxon>Apostichopus</taxon>
    </lineage>
</organism>
<proteinExistence type="predicted"/>
<feature type="region of interest" description="Disordered" evidence="1">
    <location>
        <begin position="1"/>
        <end position="107"/>
    </location>
</feature>
<feature type="region of interest" description="Disordered" evidence="1">
    <location>
        <begin position="121"/>
        <end position="176"/>
    </location>
</feature>
<feature type="compositionally biased region" description="Polar residues" evidence="1">
    <location>
        <begin position="38"/>
        <end position="82"/>
    </location>
</feature>
<protein>
    <submittedName>
        <fullName evidence="2">Uncharacterized protein</fullName>
    </submittedName>
</protein>